<keyword evidence="7" id="KW-1185">Reference proteome</keyword>
<keyword evidence="4 5" id="KW-0539">Nucleus</keyword>
<sequence length="108" mass="11980">MLTMLNEPHLSLKLRTLSNLNNLVNTFRPEISTSLFLRCEWMNSCGGLAFSPHVITVRVGEDIVAKLFSSSQQRPRAFCILTKVGTVFSVTLASQLLLASVLGMRVKN</sequence>
<evidence type="ECO:0000256" key="3">
    <source>
        <dbReference type="ARBA" id="ARBA00023163"/>
    </source>
</evidence>
<evidence type="ECO:0000313" key="7">
    <source>
        <dbReference type="Proteomes" id="UP000087766"/>
    </source>
</evidence>
<dbReference type="InterPro" id="IPR039605">
    <property type="entry name" value="AHL"/>
</dbReference>
<dbReference type="GeneID" id="111241203"/>
<dbReference type="SUPFAM" id="SSF117856">
    <property type="entry name" value="AF0104/ALDC/Ptd012-like"/>
    <property type="match status" value="1"/>
</dbReference>
<keyword evidence="1 5" id="KW-0805">Transcription regulation</keyword>
<dbReference type="STRING" id="3916.A0A3Q0ES02"/>
<dbReference type="OrthoDB" id="1669119at2759"/>
<evidence type="ECO:0000256" key="5">
    <source>
        <dbReference type="RuleBase" id="RU367031"/>
    </source>
</evidence>
<protein>
    <recommendedName>
        <fullName evidence="5">AT-hook motif nuclear-localized protein</fullName>
    </recommendedName>
</protein>
<dbReference type="PANTHER" id="PTHR31500">
    <property type="entry name" value="AT-HOOK MOTIF NUCLEAR-LOCALIZED PROTEIN 9"/>
    <property type="match status" value="1"/>
</dbReference>
<keyword evidence="3 5" id="KW-0804">Transcription</keyword>
<comment type="domain">
    <text evidence="5">The PPC domain mediates interactions between AHL proteins.</text>
</comment>
<gene>
    <name evidence="8" type="primary">LOC111241203</name>
</gene>
<evidence type="ECO:0000313" key="8">
    <source>
        <dbReference type="RefSeq" id="XP_022633851.1"/>
    </source>
</evidence>
<dbReference type="PROSITE" id="PS51742">
    <property type="entry name" value="PPC"/>
    <property type="match status" value="1"/>
</dbReference>
<reference evidence="8" key="1">
    <citation type="submission" date="2025-08" db="UniProtKB">
        <authorList>
            <consortium name="RefSeq"/>
        </authorList>
    </citation>
    <scope>IDENTIFICATION</scope>
    <source>
        <tissue evidence="8">Leaf</tissue>
    </source>
</reference>
<name>A0A3Q0ES02_VIGRR</name>
<dbReference type="AlphaFoldDB" id="A0A3Q0ES02"/>
<dbReference type="GO" id="GO:0005634">
    <property type="term" value="C:nucleus"/>
    <property type="evidence" value="ECO:0007669"/>
    <property type="project" value="UniProtKB-SubCell"/>
</dbReference>
<dbReference type="InterPro" id="IPR005175">
    <property type="entry name" value="PPC_dom"/>
</dbReference>
<dbReference type="RefSeq" id="XP_022633851.1">
    <property type="nucleotide sequence ID" value="XM_022778130.1"/>
</dbReference>
<evidence type="ECO:0000259" key="6">
    <source>
        <dbReference type="PROSITE" id="PS51742"/>
    </source>
</evidence>
<accession>A0A3Q0ES02</accession>
<evidence type="ECO:0000256" key="1">
    <source>
        <dbReference type="ARBA" id="ARBA00023015"/>
    </source>
</evidence>
<comment type="function">
    <text evidence="5">Transcription factor that specifically binds AT-rich DNA sequences related to the nuclear matrix attachment regions (MARs).</text>
</comment>
<dbReference type="PANTHER" id="PTHR31500:SF64">
    <property type="entry name" value="AT-HOOK MOTIF NUCLEAR-LOCALIZED PROTEIN 12-RELATED"/>
    <property type="match status" value="1"/>
</dbReference>
<feature type="domain" description="PPC" evidence="6">
    <location>
        <begin position="47"/>
        <end position="108"/>
    </location>
</feature>
<dbReference type="GO" id="GO:0003680">
    <property type="term" value="F:minor groove of adenine-thymine-rich DNA binding"/>
    <property type="evidence" value="ECO:0007669"/>
    <property type="project" value="UniProtKB-UniRule"/>
</dbReference>
<keyword evidence="2 5" id="KW-0238">DNA-binding</keyword>
<organism evidence="7 8">
    <name type="scientific">Vigna radiata var. radiata</name>
    <name type="common">Mung bean</name>
    <name type="synonym">Phaseolus aureus</name>
    <dbReference type="NCBI Taxonomy" id="3916"/>
    <lineage>
        <taxon>Eukaryota</taxon>
        <taxon>Viridiplantae</taxon>
        <taxon>Streptophyta</taxon>
        <taxon>Embryophyta</taxon>
        <taxon>Tracheophyta</taxon>
        <taxon>Spermatophyta</taxon>
        <taxon>Magnoliopsida</taxon>
        <taxon>eudicotyledons</taxon>
        <taxon>Gunneridae</taxon>
        <taxon>Pentapetalae</taxon>
        <taxon>rosids</taxon>
        <taxon>fabids</taxon>
        <taxon>Fabales</taxon>
        <taxon>Fabaceae</taxon>
        <taxon>Papilionoideae</taxon>
        <taxon>50 kb inversion clade</taxon>
        <taxon>NPAAA clade</taxon>
        <taxon>indigoferoid/millettioid clade</taxon>
        <taxon>Phaseoleae</taxon>
        <taxon>Vigna</taxon>
    </lineage>
</organism>
<evidence type="ECO:0000256" key="2">
    <source>
        <dbReference type="ARBA" id="ARBA00023125"/>
    </source>
</evidence>
<proteinExistence type="predicted"/>
<evidence type="ECO:0000256" key="4">
    <source>
        <dbReference type="ARBA" id="ARBA00023242"/>
    </source>
</evidence>
<dbReference type="KEGG" id="vra:111241203"/>
<comment type="subcellular location">
    <subcellularLocation>
        <location evidence="5">Nucleus</location>
    </subcellularLocation>
</comment>
<dbReference type="Pfam" id="PF03479">
    <property type="entry name" value="PCC"/>
    <property type="match status" value="1"/>
</dbReference>
<dbReference type="Proteomes" id="UP000087766">
    <property type="component" value="Unplaced"/>
</dbReference>